<dbReference type="Proteomes" id="UP000065807">
    <property type="component" value="Chromosome"/>
</dbReference>
<dbReference type="Gene3D" id="3.30.70.260">
    <property type="match status" value="1"/>
</dbReference>
<accession>A0A0K2SLB5</accession>
<dbReference type="GO" id="GO:0006571">
    <property type="term" value="P:tyrosine biosynthetic process"/>
    <property type="evidence" value="ECO:0007669"/>
    <property type="project" value="UniProtKB-UniPathway"/>
</dbReference>
<dbReference type="Gene3D" id="1.10.3660.10">
    <property type="entry name" value="6-phosphogluconate dehydrogenase C-terminal like domain"/>
    <property type="match status" value="1"/>
</dbReference>
<comment type="catalytic activity">
    <reaction evidence="9">
        <text>prephenate + NAD(+) = 3-(4-hydroxyphenyl)pyruvate + CO2 + NADH</text>
        <dbReference type="Rhea" id="RHEA:13869"/>
        <dbReference type="ChEBI" id="CHEBI:16526"/>
        <dbReference type="ChEBI" id="CHEBI:29934"/>
        <dbReference type="ChEBI" id="CHEBI:36242"/>
        <dbReference type="ChEBI" id="CHEBI:57540"/>
        <dbReference type="ChEBI" id="CHEBI:57945"/>
        <dbReference type="EC" id="1.3.1.12"/>
    </reaction>
</comment>
<dbReference type="KEGG" id="lpil:LIP_1785"/>
<keyword evidence="13" id="KW-1185">Reference proteome</keyword>
<evidence type="ECO:0000256" key="5">
    <source>
        <dbReference type="ARBA" id="ARBA00022498"/>
    </source>
</evidence>
<feature type="domain" description="ACT" evidence="11">
    <location>
        <begin position="298"/>
        <end position="367"/>
    </location>
</feature>
<dbReference type="InterPro" id="IPR046826">
    <property type="entry name" value="PDH_N"/>
</dbReference>
<feature type="domain" description="Prephenate/arogenate dehydrogenase" evidence="10">
    <location>
        <begin position="4"/>
        <end position="293"/>
    </location>
</feature>
<dbReference type="PROSITE" id="PS51671">
    <property type="entry name" value="ACT"/>
    <property type="match status" value="1"/>
</dbReference>
<evidence type="ECO:0000256" key="2">
    <source>
        <dbReference type="ARBA" id="ARBA00007964"/>
    </source>
</evidence>
<evidence type="ECO:0000256" key="4">
    <source>
        <dbReference type="ARBA" id="ARBA00016891"/>
    </source>
</evidence>
<gene>
    <name evidence="12" type="ORF">LIP_1785</name>
</gene>
<dbReference type="PANTHER" id="PTHR21363:SF0">
    <property type="entry name" value="PREPHENATE DEHYDROGENASE [NADP(+)]"/>
    <property type="match status" value="1"/>
</dbReference>
<evidence type="ECO:0000259" key="11">
    <source>
        <dbReference type="PROSITE" id="PS51671"/>
    </source>
</evidence>
<evidence type="ECO:0000256" key="9">
    <source>
        <dbReference type="ARBA" id="ARBA00049260"/>
    </source>
</evidence>
<dbReference type="InterPro" id="IPR003099">
    <property type="entry name" value="Prephen_DH"/>
</dbReference>
<evidence type="ECO:0000313" key="12">
    <source>
        <dbReference type="EMBL" id="BAS27629.1"/>
    </source>
</evidence>
<comment type="pathway">
    <text evidence="1">Amino-acid biosynthesis; L-tyrosine biosynthesis; (4-hydroxyphenyl)pyruvate from prephenate (NAD(+) route): step 1/1.</text>
</comment>
<dbReference type="CDD" id="cd04909">
    <property type="entry name" value="ACT_PDH-BS"/>
    <property type="match status" value="1"/>
</dbReference>
<comment type="similarity">
    <text evidence="2">Belongs to the prephenate/arogenate dehydrogenase family.</text>
</comment>
<protein>
    <recommendedName>
        <fullName evidence="4">Prephenate dehydrogenase</fullName>
        <ecNumber evidence="3">1.3.1.12</ecNumber>
    </recommendedName>
</protein>
<dbReference type="SUPFAM" id="SSF51735">
    <property type="entry name" value="NAD(P)-binding Rossmann-fold domains"/>
    <property type="match status" value="1"/>
</dbReference>
<dbReference type="Pfam" id="PF20463">
    <property type="entry name" value="PDH_C"/>
    <property type="match status" value="1"/>
</dbReference>
<dbReference type="GO" id="GO:0004665">
    <property type="term" value="F:prephenate dehydrogenase (NADP+) activity"/>
    <property type="evidence" value="ECO:0007669"/>
    <property type="project" value="InterPro"/>
</dbReference>
<evidence type="ECO:0000256" key="8">
    <source>
        <dbReference type="ARBA" id="ARBA00023141"/>
    </source>
</evidence>
<evidence type="ECO:0000256" key="1">
    <source>
        <dbReference type="ARBA" id="ARBA00005067"/>
    </source>
</evidence>
<dbReference type="InterPro" id="IPR008927">
    <property type="entry name" value="6-PGluconate_DH-like_C_sf"/>
</dbReference>
<dbReference type="InterPro" id="IPR002912">
    <property type="entry name" value="ACT_dom"/>
</dbReference>
<dbReference type="EC" id="1.3.1.12" evidence="3"/>
<dbReference type="SUPFAM" id="SSF48179">
    <property type="entry name" value="6-phosphogluconate dehydrogenase C-terminal domain-like"/>
    <property type="match status" value="1"/>
</dbReference>
<dbReference type="FunFam" id="3.40.50.720:FF:000208">
    <property type="entry name" value="Prephenate dehydrogenase"/>
    <property type="match status" value="1"/>
</dbReference>
<organism evidence="12 13">
    <name type="scientific">Limnochorda pilosa</name>
    <dbReference type="NCBI Taxonomy" id="1555112"/>
    <lineage>
        <taxon>Bacteria</taxon>
        <taxon>Bacillati</taxon>
        <taxon>Bacillota</taxon>
        <taxon>Limnochordia</taxon>
        <taxon>Limnochordales</taxon>
        <taxon>Limnochordaceae</taxon>
        <taxon>Limnochorda</taxon>
    </lineage>
</organism>
<dbReference type="InterPro" id="IPR046825">
    <property type="entry name" value="PDH_C"/>
</dbReference>
<dbReference type="Gene3D" id="3.40.50.720">
    <property type="entry name" value="NAD(P)-binding Rossmann-like Domain"/>
    <property type="match status" value="1"/>
</dbReference>
<reference evidence="13" key="2">
    <citation type="journal article" date="2016" name="Int. J. Syst. Evol. Microbiol.">
        <title>Complete genome sequence and cell structure of Limnochorda pilosa, a Gram-negative spore-former within the phylum Firmicutes.</title>
        <authorList>
            <person name="Watanabe M."/>
            <person name="Kojima H."/>
            <person name="Fukui M."/>
        </authorList>
    </citation>
    <scope>NUCLEOTIDE SEQUENCE [LARGE SCALE GENOMIC DNA]</scope>
    <source>
        <strain evidence="13">HC45</strain>
    </source>
</reference>
<dbReference type="GO" id="GO:0008977">
    <property type="term" value="F:prephenate dehydrogenase (NAD+) activity"/>
    <property type="evidence" value="ECO:0007669"/>
    <property type="project" value="UniProtKB-EC"/>
</dbReference>
<keyword evidence="8" id="KW-0028">Amino-acid biosynthesis</keyword>
<dbReference type="PROSITE" id="PS51176">
    <property type="entry name" value="PDH_ADH"/>
    <property type="match status" value="1"/>
</dbReference>
<dbReference type="UniPathway" id="UPA00122">
    <property type="reaction ID" value="UER00961"/>
</dbReference>
<name>A0A0K2SLB5_LIMPI</name>
<dbReference type="Pfam" id="PF01842">
    <property type="entry name" value="ACT"/>
    <property type="match status" value="1"/>
</dbReference>
<keyword evidence="6" id="KW-0560">Oxidoreductase</keyword>
<dbReference type="EMBL" id="AP014924">
    <property type="protein sequence ID" value="BAS27629.1"/>
    <property type="molecule type" value="Genomic_DNA"/>
</dbReference>
<reference evidence="13" key="1">
    <citation type="submission" date="2015-07" db="EMBL/GenBank/DDBJ databases">
        <title>Complete genome sequence and phylogenetic analysis of Limnochorda pilosa.</title>
        <authorList>
            <person name="Watanabe M."/>
            <person name="Kojima H."/>
            <person name="Fukui M."/>
        </authorList>
    </citation>
    <scope>NUCLEOTIDE SEQUENCE [LARGE SCALE GENOMIC DNA]</scope>
    <source>
        <strain evidence="13">HC45</strain>
    </source>
</reference>
<proteinExistence type="inferred from homology"/>
<evidence type="ECO:0000256" key="6">
    <source>
        <dbReference type="ARBA" id="ARBA00023002"/>
    </source>
</evidence>
<evidence type="ECO:0000259" key="10">
    <source>
        <dbReference type="PROSITE" id="PS51176"/>
    </source>
</evidence>
<dbReference type="GO" id="GO:0070403">
    <property type="term" value="F:NAD+ binding"/>
    <property type="evidence" value="ECO:0007669"/>
    <property type="project" value="InterPro"/>
</dbReference>
<dbReference type="InterPro" id="IPR045865">
    <property type="entry name" value="ACT-like_dom_sf"/>
</dbReference>
<evidence type="ECO:0000256" key="3">
    <source>
        <dbReference type="ARBA" id="ARBA00012068"/>
    </source>
</evidence>
<dbReference type="InterPro" id="IPR036291">
    <property type="entry name" value="NAD(P)-bd_dom_sf"/>
</dbReference>
<keyword evidence="8" id="KW-0057">Aromatic amino acid biosynthesis</keyword>
<dbReference type="AlphaFoldDB" id="A0A0K2SLB5"/>
<evidence type="ECO:0000256" key="7">
    <source>
        <dbReference type="ARBA" id="ARBA00023027"/>
    </source>
</evidence>
<dbReference type="Pfam" id="PF02153">
    <property type="entry name" value="PDH_N"/>
    <property type="match status" value="1"/>
</dbReference>
<dbReference type="PANTHER" id="PTHR21363">
    <property type="entry name" value="PREPHENATE DEHYDROGENASE"/>
    <property type="match status" value="1"/>
</dbReference>
<sequence>MTPVRVGVVGVGLMGGSLGMALRRFGGAAEVVGVVRTPDEAARAVEAGAIDRGSPSPEILAGCEVVVLATPVEAILPVLERCLPFIPPSAAVTDVGSVKTEICRGAWARLGRQGPAFVGGHPMTGSERTGVDQADPYLFQHAVYVLCPPPAGTPGGPEATARVRSLVASVGAEPVVLEPEEHDGLVAAVSHLPHVAAAALVLSLEGTSSPWVDRLAAGGFRDTTRIASGDPALWRQILLANREAILQQAGAFRSALDRLVQALAHADGEELGRLLEEAVQRRRQVTRNARGLLAPHPELIVRVPDEVGAIHQVTGVLAGAGVNLADIEILRVREGEGGSVRIALESESERDRAREVLERAGYWARVR</sequence>
<keyword evidence="5" id="KW-0827">Tyrosine biosynthesis</keyword>
<dbReference type="SUPFAM" id="SSF55021">
    <property type="entry name" value="ACT-like"/>
    <property type="match status" value="1"/>
</dbReference>
<evidence type="ECO:0000313" key="13">
    <source>
        <dbReference type="Proteomes" id="UP000065807"/>
    </source>
</evidence>
<keyword evidence="7" id="KW-0520">NAD</keyword>
<dbReference type="InterPro" id="IPR050812">
    <property type="entry name" value="Preph/Arog_dehydrog"/>
</dbReference>
<dbReference type="STRING" id="1555112.LIP_1785"/>